<evidence type="ECO:0000313" key="1">
    <source>
        <dbReference type="EMBL" id="MDT2546749.1"/>
    </source>
</evidence>
<dbReference type="Proteomes" id="UP001254770">
    <property type="component" value="Unassembled WGS sequence"/>
</dbReference>
<comment type="caution">
    <text evidence="1">The sequence shown here is derived from an EMBL/GenBank/DDBJ whole genome shotgun (WGS) entry which is preliminary data.</text>
</comment>
<accession>A0AAW8TG58</accession>
<protein>
    <submittedName>
        <fullName evidence="1">4'-phosphopantetheinyl transferase</fullName>
    </submittedName>
</protein>
<sequence length="106" mass="11968">MLHQAINILKEQTGIETTEKDWGSETLGVFQNELDTDIRTILKGSMADSSKLISADMYLFMDKQTGRDYVVFFISDINHSHSETELARGLLIDGVLQWYSTGNAHD</sequence>
<reference evidence="1" key="1">
    <citation type="submission" date="2023-03" db="EMBL/GenBank/DDBJ databases">
        <authorList>
            <person name="Shen W."/>
            <person name="Cai J."/>
        </authorList>
    </citation>
    <scope>NUCLEOTIDE SEQUENCE</scope>
    <source>
        <strain evidence="1">Y15</strain>
    </source>
</reference>
<dbReference type="RefSeq" id="WP_070509372.1">
    <property type="nucleotide sequence ID" value="NZ_CP104392.1"/>
</dbReference>
<evidence type="ECO:0000313" key="2">
    <source>
        <dbReference type="Proteomes" id="UP001254770"/>
    </source>
</evidence>
<organism evidence="1 2">
    <name type="scientific">Enterococcus raffinosus</name>
    <dbReference type="NCBI Taxonomy" id="71452"/>
    <lineage>
        <taxon>Bacteria</taxon>
        <taxon>Bacillati</taxon>
        <taxon>Bacillota</taxon>
        <taxon>Bacilli</taxon>
        <taxon>Lactobacillales</taxon>
        <taxon>Enterococcaceae</taxon>
        <taxon>Enterococcus</taxon>
    </lineage>
</organism>
<dbReference type="EMBL" id="JARPXL010000044">
    <property type="protein sequence ID" value="MDT2546749.1"/>
    <property type="molecule type" value="Genomic_DNA"/>
</dbReference>
<dbReference type="GO" id="GO:0016740">
    <property type="term" value="F:transferase activity"/>
    <property type="evidence" value="ECO:0007669"/>
    <property type="project" value="UniProtKB-KW"/>
</dbReference>
<gene>
    <name evidence="1" type="ORF">P7D69_20680</name>
</gene>
<name>A0AAW8TG58_9ENTE</name>
<proteinExistence type="predicted"/>
<dbReference type="AlphaFoldDB" id="A0AAW8TG58"/>
<keyword evidence="1" id="KW-0808">Transferase</keyword>